<keyword evidence="1" id="KW-0812">Transmembrane</keyword>
<organism evidence="2 3">
    <name type="scientific">Vibrio xiamenensis</name>
    <dbReference type="NCBI Taxonomy" id="861298"/>
    <lineage>
        <taxon>Bacteria</taxon>
        <taxon>Pseudomonadati</taxon>
        <taxon>Pseudomonadota</taxon>
        <taxon>Gammaproteobacteria</taxon>
        <taxon>Vibrionales</taxon>
        <taxon>Vibrionaceae</taxon>
        <taxon>Vibrio</taxon>
    </lineage>
</organism>
<protein>
    <recommendedName>
        <fullName evidence="4">DUF1240 domain-containing protein</fullName>
    </recommendedName>
</protein>
<evidence type="ECO:0008006" key="4">
    <source>
        <dbReference type="Google" id="ProtNLM"/>
    </source>
</evidence>
<name>A0A1G8A5G3_9VIBR</name>
<proteinExistence type="predicted"/>
<gene>
    <name evidence="2" type="ORF">SAMN04488136_109152</name>
</gene>
<keyword evidence="3" id="KW-1185">Reference proteome</keyword>
<keyword evidence="1" id="KW-0472">Membrane</keyword>
<reference evidence="3" key="1">
    <citation type="submission" date="2016-10" db="EMBL/GenBank/DDBJ databases">
        <authorList>
            <person name="Varghese N."/>
            <person name="Submissions S."/>
        </authorList>
    </citation>
    <scope>NUCLEOTIDE SEQUENCE [LARGE SCALE GENOMIC DNA]</scope>
    <source>
        <strain evidence="3">CGMCC 1.10228</strain>
    </source>
</reference>
<dbReference type="OrthoDB" id="5872503at2"/>
<evidence type="ECO:0000313" key="2">
    <source>
        <dbReference type="EMBL" id="SDH16113.1"/>
    </source>
</evidence>
<feature type="transmembrane region" description="Helical" evidence="1">
    <location>
        <begin position="80"/>
        <end position="100"/>
    </location>
</feature>
<keyword evidence="1" id="KW-1133">Transmembrane helix</keyword>
<dbReference type="Proteomes" id="UP000198854">
    <property type="component" value="Unassembled WGS sequence"/>
</dbReference>
<dbReference type="AlphaFoldDB" id="A0A1G8A5G3"/>
<evidence type="ECO:0000313" key="3">
    <source>
        <dbReference type="Proteomes" id="UP000198854"/>
    </source>
</evidence>
<dbReference type="EMBL" id="FNDD01000009">
    <property type="protein sequence ID" value="SDH16113.1"/>
    <property type="molecule type" value="Genomic_DNA"/>
</dbReference>
<evidence type="ECO:0000256" key="1">
    <source>
        <dbReference type="SAM" id="Phobius"/>
    </source>
</evidence>
<sequence length="135" mass="15283">MIRKIFSILLALLMIASSLYLGNLLLSEYLAFEPVIVFSWFSPATFIAPIPISFALIYHTGSLFYTEEVATRFCAKIIRYFMYATIIACMVSVMLVYFYTQLLEDKGYKPCPGVPSGYMPMMGTKYVTSLSLCKT</sequence>
<feature type="transmembrane region" description="Helical" evidence="1">
    <location>
        <begin position="37"/>
        <end position="59"/>
    </location>
</feature>
<accession>A0A1G8A5G3</accession>